<dbReference type="Proteomes" id="UP001057402">
    <property type="component" value="Chromosome 10"/>
</dbReference>
<gene>
    <name evidence="1" type="ORF">MLD38_034410</name>
</gene>
<name>A0ACB9M9M0_9MYRT</name>
<evidence type="ECO:0000313" key="2">
    <source>
        <dbReference type="Proteomes" id="UP001057402"/>
    </source>
</evidence>
<reference evidence="2" key="1">
    <citation type="journal article" date="2023" name="Front. Plant Sci.">
        <title>Chromosomal-level genome assembly of Melastoma candidum provides insights into trichome evolution.</title>
        <authorList>
            <person name="Zhong Y."/>
            <person name="Wu W."/>
            <person name="Sun C."/>
            <person name="Zou P."/>
            <person name="Liu Y."/>
            <person name="Dai S."/>
            <person name="Zhou R."/>
        </authorList>
    </citation>
    <scope>NUCLEOTIDE SEQUENCE [LARGE SCALE GENOMIC DNA]</scope>
</reference>
<sequence>MPENPHKQEEELIRDPKSLDGYRGLEQGILRHEEPNNVTLQEPVSINIGTEDEPKELFIGADLPADEAKDIVSLLKEFSDVFAWTYADMPGLDPIIVEHKIAIDPQITPKKQKQRRYKPELALAIKEEVDKLLKVKFIEVAHYPEWVTNIVPVIKKNGKVRVCNDYRDLNKASSKDDFPLPHIDLLMDNTAEFNRFSFMDGFSGYNQIRMAEEDKEKTTFTAPWGTFCDRVMPFGLKNAGATYQRAMVVLFHDMMHREIEVYEQPYVTAHGKSNISSIL</sequence>
<keyword evidence="2" id="KW-1185">Reference proteome</keyword>
<dbReference type="EMBL" id="CM042889">
    <property type="protein sequence ID" value="KAI4320983.1"/>
    <property type="molecule type" value="Genomic_DNA"/>
</dbReference>
<proteinExistence type="predicted"/>
<evidence type="ECO:0000313" key="1">
    <source>
        <dbReference type="EMBL" id="KAI4320983.1"/>
    </source>
</evidence>
<organism evidence="1 2">
    <name type="scientific">Melastoma candidum</name>
    <dbReference type="NCBI Taxonomy" id="119954"/>
    <lineage>
        <taxon>Eukaryota</taxon>
        <taxon>Viridiplantae</taxon>
        <taxon>Streptophyta</taxon>
        <taxon>Embryophyta</taxon>
        <taxon>Tracheophyta</taxon>
        <taxon>Spermatophyta</taxon>
        <taxon>Magnoliopsida</taxon>
        <taxon>eudicotyledons</taxon>
        <taxon>Gunneridae</taxon>
        <taxon>Pentapetalae</taxon>
        <taxon>rosids</taxon>
        <taxon>malvids</taxon>
        <taxon>Myrtales</taxon>
        <taxon>Melastomataceae</taxon>
        <taxon>Melastomatoideae</taxon>
        <taxon>Melastomateae</taxon>
        <taxon>Melastoma</taxon>
    </lineage>
</organism>
<comment type="caution">
    <text evidence="1">The sequence shown here is derived from an EMBL/GenBank/DDBJ whole genome shotgun (WGS) entry which is preliminary data.</text>
</comment>
<accession>A0ACB9M9M0</accession>
<protein>
    <submittedName>
        <fullName evidence="1">Uncharacterized protein</fullName>
    </submittedName>
</protein>